<organism evidence="2 3">
    <name type="scientific">Colletotrichum musicola</name>
    <dbReference type="NCBI Taxonomy" id="2175873"/>
    <lineage>
        <taxon>Eukaryota</taxon>
        <taxon>Fungi</taxon>
        <taxon>Dikarya</taxon>
        <taxon>Ascomycota</taxon>
        <taxon>Pezizomycotina</taxon>
        <taxon>Sordariomycetes</taxon>
        <taxon>Hypocreomycetidae</taxon>
        <taxon>Glomerellales</taxon>
        <taxon>Glomerellaceae</taxon>
        <taxon>Colletotrichum</taxon>
        <taxon>Colletotrichum orchidearum species complex</taxon>
    </lineage>
</organism>
<evidence type="ECO:0000313" key="2">
    <source>
        <dbReference type="EMBL" id="KAF6829451.1"/>
    </source>
</evidence>
<dbReference type="EMBL" id="WIGM01000310">
    <property type="protein sequence ID" value="KAF6829451.1"/>
    <property type="molecule type" value="Genomic_DNA"/>
</dbReference>
<reference evidence="2" key="1">
    <citation type="journal article" date="2020" name="Phytopathology">
        <title>Genome Sequence Resources of Colletotrichum truncatum, C. plurivorum, C. musicola, and C. sojae: Four Species Pathogenic to Soybean (Glycine max).</title>
        <authorList>
            <person name="Rogerio F."/>
            <person name="Boufleur T.R."/>
            <person name="Ciampi-Guillardi M."/>
            <person name="Sukno S.A."/>
            <person name="Thon M.R."/>
            <person name="Massola Junior N.S."/>
            <person name="Baroncelli R."/>
        </authorList>
    </citation>
    <scope>NUCLEOTIDE SEQUENCE</scope>
    <source>
        <strain evidence="2">LFN0074</strain>
    </source>
</reference>
<dbReference type="Pfam" id="PF11374">
    <property type="entry name" value="DUF3176"/>
    <property type="match status" value="1"/>
</dbReference>
<gene>
    <name evidence="2" type="ORF">CMUS01_08161</name>
</gene>
<dbReference type="OrthoDB" id="5242705at2759"/>
<evidence type="ECO:0000256" key="1">
    <source>
        <dbReference type="SAM" id="Phobius"/>
    </source>
</evidence>
<protein>
    <submittedName>
        <fullName evidence="2">Uncharacterized protein</fullName>
    </submittedName>
</protein>
<keyword evidence="3" id="KW-1185">Reference proteome</keyword>
<dbReference type="PANTHER" id="PTHR35394">
    <property type="entry name" value="DUF3176 DOMAIN-CONTAINING PROTEIN"/>
    <property type="match status" value="1"/>
</dbReference>
<dbReference type="AlphaFoldDB" id="A0A8H6KEW8"/>
<evidence type="ECO:0000313" key="3">
    <source>
        <dbReference type="Proteomes" id="UP000639643"/>
    </source>
</evidence>
<accession>A0A8H6KEW8</accession>
<keyword evidence="1" id="KW-1133">Transmembrane helix</keyword>
<sequence length="556" mass="61370">MPSHEKDDAHDAKPESSILAVWWMRYGRPLPAWPSLISINSLIAIFTALFKASLIFPVAEGLGQLKWNWFNRPQKLNDLVLFDNASRGPLGLPATRGYLAALGALITVAALAIDPFSQAIVNHKGCEIVANYGRATVSRANNYSANGDPMFNTYGRNIPITNAEMLAAINRGLVDPPKAAEFIGFDCTSGNCTFEQDGGGAYFSSFAMCHSCKDISQEVVKIVEAGVPTTFLTVAETPAEIHRNDSSPPVHSFDLLALNKPPVLKGSMKTTEYRPLAAQCRFVPCVKKYSARVSKGVYTEEEHGDALLLKRRPSFSLKFEGVRNETSFGLVTHSVLVYDEENTVRVGFRNGAFRESYPQECVWFVEKSAWIGMSWTLMLLLESQVTAPIGKHEFAYSEGPFWHRRLFAEGNITMATVDSAVAGIAASMTATMRKDPYGSNTDLAGNASAVLKEATGRVMVAQTCIYVEWDWIAYPASLLALQWAFLAMIFVACGRRTAGWKSSPLPLLFHGLDDDLRSREREVGSIKDMLNVSERTKLHLAPVEDSRRSGWRFVDS</sequence>
<comment type="caution">
    <text evidence="2">The sequence shown here is derived from an EMBL/GenBank/DDBJ whole genome shotgun (WGS) entry which is preliminary data.</text>
</comment>
<keyword evidence="1" id="KW-0812">Transmembrane</keyword>
<dbReference type="InterPro" id="IPR021514">
    <property type="entry name" value="DUF3176"/>
</dbReference>
<feature type="transmembrane region" description="Helical" evidence="1">
    <location>
        <begin position="471"/>
        <end position="493"/>
    </location>
</feature>
<dbReference type="PANTHER" id="PTHR35394:SF6">
    <property type="entry name" value="DUF3176 DOMAIN-CONTAINING PROTEIN"/>
    <property type="match status" value="1"/>
</dbReference>
<keyword evidence="1" id="KW-0472">Membrane</keyword>
<name>A0A8H6KEW8_9PEZI</name>
<dbReference type="Proteomes" id="UP000639643">
    <property type="component" value="Unassembled WGS sequence"/>
</dbReference>
<proteinExistence type="predicted"/>